<proteinExistence type="predicted"/>
<accession>A0A653AJF1</accession>
<organism evidence="1">
    <name type="scientific">uncultured Paludibacter sp</name>
    <dbReference type="NCBI Taxonomy" id="497635"/>
    <lineage>
        <taxon>Bacteria</taxon>
        <taxon>Pseudomonadati</taxon>
        <taxon>Bacteroidota</taxon>
        <taxon>Bacteroidia</taxon>
        <taxon>Bacteroidales</taxon>
        <taxon>Paludibacteraceae</taxon>
        <taxon>Paludibacter</taxon>
        <taxon>environmental samples</taxon>
    </lineage>
</organism>
<name>A0A653AJF1_9BACT</name>
<dbReference type="AlphaFoldDB" id="A0A653AJF1"/>
<protein>
    <submittedName>
        <fullName evidence="1">Uncharacterized protein</fullName>
    </submittedName>
</protein>
<evidence type="ECO:0000313" key="1">
    <source>
        <dbReference type="EMBL" id="VBB48197.1"/>
    </source>
</evidence>
<dbReference type="EMBL" id="UPXZ01000039">
    <property type="protein sequence ID" value="VBB48197.1"/>
    <property type="molecule type" value="Genomic_DNA"/>
</dbReference>
<sequence>MSRKKQSPESITSTLELYFNDQELKDKVNKLPYSSKRVLKVLLSGNEYTNVQLTEMTKASDTRRCICDIRNIGILISDRWIYDEYTRFKKYWINKGFIL</sequence>
<reference evidence="1" key="1">
    <citation type="submission" date="2018-07" db="EMBL/GenBank/DDBJ databases">
        <authorList>
            <consortium name="Genoscope - CEA"/>
            <person name="William W."/>
        </authorList>
    </citation>
    <scope>NUCLEOTIDE SEQUENCE</scope>
    <source>
        <strain evidence="1">IK1</strain>
    </source>
</reference>
<gene>
    <name evidence="1" type="ORF">TRIP_D440215</name>
</gene>